<keyword evidence="7" id="KW-1185">Reference proteome</keyword>
<dbReference type="InterPro" id="IPR036514">
    <property type="entry name" value="SGNH_hydro_sf"/>
</dbReference>
<accession>A0ABT3FJ39</accession>
<dbReference type="Gene3D" id="3.40.50.1110">
    <property type="entry name" value="SGNH hydrolase"/>
    <property type="match status" value="1"/>
</dbReference>
<feature type="domain" description="Cytochrome c" evidence="5">
    <location>
        <begin position="1129"/>
        <end position="1265"/>
    </location>
</feature>
<name>A0ABT3FJ39_9BACT</name>
<dbReference type="SUPFAM" id="SSF52266">
    <property type="entry name" value="SGNH hydrolase"/>
    <property type="match status" value="1"/>
</dbReference>
<evidence type="ECO:0000313" key="6">
    <source>
        <dbReference type="EMBL" id="MCW1883587.1"/>
    </source>
</evidence>
<keyword evidence="1 4" id="KW-0349">Heme</keyword>
<dbReference type="EMBL" id="JAPDDS010000001">
    <property type="protein sequence ID" value="MCW1883587.1"/>
    <property type="molecule type" value="Genomic_DNA"/>
</dbReference>
<dbReference type="Pfam" id="PF13472">
    <property type="entry name" value="Lipase_GDSL_2"/>
    <property type="match status" value="1"/>
</dbReference>
<dbReference type="InterPro" id="IPR036909">
    <property type="entry name" value="Cyt_c-like_dom_sf"/>
</dbReference>
<dbReference type="InterPro" id="IPR016024">
    <property type="entry name" value="ARM-type_fold"/>
</dbReference>
<dbReference type="RefSeq" id="WP_264499546.1">
    <property type="nucleotide sequence ID" value="NZ_JAPDDS010000001.1"/>
</dbReference>
<dbReference type="NCBIfam" id="TIGR02603">
    <property type="entry name" value="CxxCH_TIGR02603"/>
    <property type="match status" value="1"/>
</dbReference>
<dbReference type="PANTHER" id="PTHR33546:SF1">
    <property type="entry name" value="LARGE, MULTIFUNCTIONAL SECRETED PROTEIN"/>
    <property type="match status" value="1"/>
</dbReference>
<dbReference type="InterPro" id="IPR013428">
    <property type="entry name" value="Membrane-bound_put_N"/>
</dbReference>
<evidence type="ECO:0000256" key="4">
    <source>
        <dbReference type="PROSITE-ProRule" id="PRU00433"/>
    </source>
</evidence>
<evidence type="ECO:0000256" key="2">
    <source>
        <dbReference type="ARBA" id="ARBA00022723"/>
    </source>
</evidence>
<dbReference type="InterPro" id="IPR009056">
    <property type="entry name" value="Cyt_c-like_dom"/>
</dbReference>
<dbReference type="PANTHER" id="PTHR33546">
    <property type="entry name" value="LARGE, MULTIFUNCTIONAL SECRETED PROTEIN-RELATED"/>
    <property type="match status" value="1"/>
</dbReference>
<dbReference type="Proteomes" id="UP001207930">
    <property type="component" value="Unassembled WGS sequence"/>
</dbReference>
<dbReference type="InterPro" id="IPR013427">
    <property type="entry name" value="Haem-bd_dom_put"/>
</dbReference>
<evidence type="ECO:0000256" key="1">
    <source>
        <dbReference type="ARBA" id="ARBA00022617"/>
    </source>
</evidence>
<evidence type="ECO:0000256" key="3">
    <source>
        <dbReference type="ARBA" id="ARBA00023004"/>
    </source>
</evidence>
<dbReference type="Gene3D" id="1.10.760.10">
    <property type="entry name" value="Cytochrome c-like domain"/>
    <property type="match status" value="1"/>
</dbReference>
<dbReference type="InterPro" id="IPR011041">
    <property type="entry name" value="Quinoprot_gluc/sorb_DH_b-prop"/>
</dbReference>
<dbReference type="InterPro" id="IPR011042">
    <property type="entry name" value="6-blade_b-propeller_TolB-like"/>
</dbReference>
<dbReference type="Gene3D" id="1.25.10.10">
    <property type="entry name" value="Leucine-rich Repeat Variant"/>
    <property type="match status" value="1"/>
</dbReference>
<evidence type="ECO:0000313" key="7">
    <source>
        <dbReference type="Proteomes" id="UP001207930"/>
    </source>
</evidence>
<evidence type="ECO:0000259" key="5">
    <source>
        <dbReference type="PROSITE" id="PS51007"/>
    </source>
</evidence>
<dbReference type="Gene3D" id="2.120.10.30">
    <property type="entry name" value="TolB, C-terminal domain"/>
    <property type="match status" value="1"/>
</dbReference>
<reference evidence="6 7" key="1">
    <citation type="submission" date="2022-10" db="EMBL/GenBank/DDBJ databases">
        <title>Luteolibacter flavescens strain MCCC 1K03193, whole genome shotgun sequencing project.</title>
        <authorList>
            <person name="Zhao G."/>
            <person name="Shen L."/>
        </authorList>
    </citation>
    <scope>NUCLEOTIDE SEQUENCE [LARGE SCALE GENOMIC DNA]</scope>
    <source>
        <strain evidence="6 7">MCCC 1K03193</strain>
    </source>
</reference>
<proteinExistence type="predicted"/>
<organism evidence="6 7">
    <name type="scientific">Luteolibacter flavescens</name>
    <dbReference type="NCBI Taxonomy" id="1859460"/>
    <lineage>
        <taxon>Bacteria</taxon>
        <taxon>Pseudomonadati</taxon>
        <taxon>Verrucomicrobiota</taxon>
        <taxon>Verrucomicrobiia</taxon>
        <taxon>Verrucomicrobiales</taxon>
        <taxon>Verrucomicrobiaceae</taxon>
        <taxon>Luteolibacter</taxon>
    </lineage>
</organism>
<dbReference type="InterPro" id="IPR055557">
    <property type="entry name" value="DUF7133"/>
</dbReference>
<dbReference type="Pfam" id="PF23500">
    <property type="entry name" value="DUF7133"/>
    <property type="match status" value="1"/>
</dbReference>
<dbReference type="SUPFAM" id="SSF50952">
    <property type="entry name" value="Soluble quinoprotein glucose dehydrogenase"/>
    <property type="match status" value="1"/>
</dbReference>
<dbReference type="InterPro" id="IPR013830">
    <property type="entry name" value="SGNH_hydro"/>
</dbReference>
<keyword evidence="2 4" id="KW-0479">Metal-binding</keyword>
<dbReference type="InterPro" id="IPR011989">
    <property type="entry name" value="ARM-like"/>
</dbReference>
<sequence length="1400" mass="151067">MIRFLIFLGCTVAVTAAPRFEFRDGDRVAFLGDGFIEREQYEGWIEMAATTHFADRAVTFRNLGWSGDLPDGASRCGLSLLQAGMEPPEEGWRQLQNQLKTYQPNVLVTGYGMAASLPGGPTPEEFRKDFERLLDEAKDMRVLVLGAPPRFPHAGDTDEEVKAHVASLAAIDAVLREVAEKRGLPFVSLQPLAGQKDLSDNGIHLNSAGYRAAARLIEKELGWGAGKWEQGKPAVALRRAILRKNEWFFHRSRPANMAYIFGFRKAEQGRNAGEILAFDKLVAEEEGRIAEMRSLSKVVAEPKPRTTSAVAAHTPQPHPEFTVADGYEISLWAENPLLYKPTQMNFDSKGRLWVASAETYPQVEVGQTADDKILILEDRDGDGKAEKSTAFATGLLMPTGLLPTDDGCYVGQSTDLLYFRDTDGDGKADVKQRVLSGFGTEDTHHNIHTLRRGPDGKIWFNQSIYTRSDAETPHGVMRLKSGGVMKFDPRSNKLDTVFFGWCNAWGHQFDRYGQSFMTDGAGGGGINWGVPGAMYFTYARAPKTLDSISPGSYPKFCGLEIVESPHFPQGWQGSMITCDFRAHRIVRFAISEQGSGYAAQEVGDIVRSNSVSFRPIDAKIGPDGALYIADWSNPIINHGEVDFRDPRRDREHGRIWRVTRKAAAKEKVPDFTKLPESSLLTAMTSPHRHHRDVALAEFVSRPESQKKKDAAEKWLGSVKDGDGRLAALWLGEALGWKNPKLYEQVLDDADGRIRAAGVRALGDRLSALSAEEGFARLAKAAVDEHPRVRLEAVRVLAKLNTPEATDAALQALKLPRDRFLDYALWLTTYERGSAWLSALLDGKLPLDGREASLEFALANLPGGQGMEGLRKLMPSPLPRDGSGPWVGLAIKTADPVLLDAVYKQALWAGFDNKVTVKILGDLEATVSGRGVKLADRTAELRTMFAAEDAQVVAASLRLAGALRVAALQPDLSATAAKASTPEPIRIAALDGLSHFADSSAKEALQAVVGSASPASLKRVAALALVKNHRSDALVAIRSLLPDLQDPTEARAFWQQALSLSGLSDDLAKSFLAQPLDEKTAALNLPAVPDIDEHAGLLGALREQAGAATAPGGHSSDEIHAIAEMAAAKGDAARGELIYRRPMLACAACHALGGAGGKVGPDMTSIGASAPLDYLVESVVLPGVKVKEGYHAVVIETRDGRTIMGRLLKSGGGQTVIADSVGQEITLADDAILKRTDSGSLMPAGLTASLTEQEQADLYKFLSQLGKPGDYDATKSRAPRVWALLAATDALPAGAAEKGDASLPWMSITGTVNGRLLASEAAPMLGDAKEVFAATRIEFASSTDISLKLPANVKGAWIDGTPVKDGKATLSPGKHVIVVRYQPDGADFRYEASAGTFLPAW</sequence>
<gene>
    <name evidence="6" type="ORF">OKA04_02535</name>
</gene>
<dbReference type="Pfam" id="PF13646">
    <property type="entry name" value="HEAT_2"/>
    <property type="match status" value="1"/>
</dbReference>
<dbReference type="SUPFAM" id="SSF46626">
    <property type="entry name" value="Cytochrome c"/>
    <property type="match status" value="1"/>
</dbReference>
<dbReference type="NCBIfam" id="TIGR02604">
    <property type="entry name" value="Piru_Ver_Nterm"/>
    <property type="match status" value="1"/>
</dbReference>
<dbReference type="SUPFAM" id="SSF48371">
    <property type="entry name" value="ARM repeat"/>
    <property type="match status" value="1"/>
</dbReference>
<comment type="caution">
    <text evidence="6">The sequence shown here is derived from an EMBL/GenBank/DDBJ whole genome shotgun (WGS) entry which is preliminary data.</text>
</comment>
<keyword evidence="3 4" id="KW-0408">Iron</keyword>
<dbReference type="PROSITE" id="PS51007">
    <property type="entry name" value="CYTC"/>
    <property type="match status" value="1"/>
</dbReference>
<protein>
    <submittedName>
        <fullName evidence="6">GDSL-type esterase/lipase family protein</fullName>
    </submittedName>
</protein>